<accession>A0A916RZW9</accession>
<reference evidence="2" key="2">
    <citation type="submission" date="2020-09" db="EMBL/GenBank/DDBJ databases">
        <authorList>
            <person name="Sun Q."/>
            <person name="Zhou Y."/>
        </authorList>
    </citation>
    <scope>NUCLEOTIDE SEQUENCE</scope>
    <source>
        <strain evidence="2">CGMCC 1.12408</strain>
    </source>
</reference>
<dbReference type="InterPro" id="IPR051531">
    <property type="entry name" value="N-acetyltransferase"/>
</dbReference>
<name>A0A916RZW9_9BACI</name>
<dbReference type="AlphaFoldDB" id="A0A916RZW9"/>
<gene>
    <name evidence="2" type="ORF">GCM10008025_21160</name>
</gene>
<dbReference type="Gene3D" id="3.40.630.30">
    <property type="match status" value="1"/>
</dbReference>
<evidence type="ECO:0000313" key="3">
    <source>
        <dbReference type="Proteomes" id="UP000613512"/>
    </source>
</evidence>
<dbReference type="EMBL" id="BMEY01000009">
    <property type="protein sequence ID" value="GGA77304.1"/>
    <property type="molecule type" value="Genomic_DNA"/>
</dbReference>
<organism evidence="2 3">
    <name type="scientific">Ornithinibacillus halotolerans</name>
    <dbReference type="NCBI Taxonomy" id="1274357"/>
    <lineage>
        <taxon>Bacteria</taxon>
        <taxon>Bacillati</taxon>
        <taxon>Bacillota</taxon>
        <taxon>Bacilli</taxon>
        <taxon>Bacillales</taxon>
        <taxon>Bacillaceae</taxon>
        <taxon>Ornithinibacillus</taxon>
    </lineage>
</organism>
<dbReference type="PANTHER" id="PTHR43792:SF9">
    <property type="entry name" value="RIBOSOMAL-PROTEIN-ALANINE ACETYLTRANSFERASE"/>
    <property type="match status" value="1"/>
</dbReference>
<comment type="caution">
    <text evidence="2">The sequence shown here is derived from an EMBL/GenBank/DDBJ whole genome shotgun (WGS) entry which is preliminary data.</text>
</comment>
<dbReference type="GO" id="GO:0008999">
    <property type="term" value="F:protein-N-terminal-alanine acetyltransferase activity"/>
    <property type="evidence" value="ECO:0007669"/>
    <property type="project" value="TreeGrafter"/>
</dbReference>
<dbReference type="Proteomes" id="UP000613512">
    <property type="component" value="Unassembled WGS sequence"/>
</dbReference>
<dbReference type="Pfam" id="PF13302">
    <property type="entry name" value="Acetyltransf_3"/>
    <property type="match status" value="1"/>
</dbReference>
<dbReference type="SUPFAM" id="SSF55729">
    <property type="entry name" value="Acyl-CoA N-acyltransferases (Nat)"/>
    <property type="match status" value="1"/>
</dbReference>
<proteinExistence type="predicted"/>
<dbReference type="InterPro" id="IPR016181">
    <property type="entry name" value="Acyl_CoA_acyltransferase"/>
</dbReference>
<evidence type="ECO:0000259" key="1">
    <source>
        <dbReference type="PROSITE" id="PS51186"/>
    </source>
</evidence>
<dbReference type="GO" id="GO:0005737">
    <property type="term" value="C:cytoplasm"/>
    <property type="evidence" value="ECO:0007669"/>
    <property type="project" value="TreeGrafter"/>
</dbReference>
<dbReference type="PANTHER" id="PTHR43792">
    <property type="entry name" value="GNAT FAMILY, PUTATIVE (AFU_ORTHOLOGUE AFUA_3G00765)-RELATED-RELATED"/>
    <property type="match status" value="1"/>
</dbReference>
<keyword evidence="3" id="KW-1185">Reference proteome</keyword>
<reference evidence="2" key="1">
    <citation type="journal article" date="2014" name="Int. J. Syst. Evol. Microbiol.">
        <title>Complete genome sequence of Corynebacterium casei LMG S-19264T (=DSM 44701T), isolated from a smear-ripened cheese.</title>
        <authorList>
            <consortium name="US DOE Joint Genome Institute (JGI-PGF)"/>
            <person name="Walter F."/>
            <person name="Albersmeier A."/>
            <person name="Kalinowski J."/>
            <person name="Ruckert C."/>
        </authorList>
    </citation>
    <scope>NUCLEOTIDE SEQUENCE</scope>
    <source>
        <strain evidence="2">CGMCC 1.12408</strain>
    </source>
</reference>
<protein>
    <recommendedName>
        <fullName evidence="1">N-acetyltransferase domain-containing protein</fullName>
    </recommendedName>
</protein>
<dbReference type="PROSITE" id="PS51186">
    <property type="entry name" value="GNAT"/>
    <property type="match status" value="1"/>
</dbReference>
<sequence length="115" mass="13171">MPFNNYSTLDEISWYKSIFEKKTGIRWVITLKGKGRVICSCGFLNIVLQDGRSEVGYELSKEYWGKGIASEAFEAVIQFGFEQLNLQRVQALIEPPNISSQKLLERKGFIKEGLF</sequence>
<evidence type="ECO:0000313" key="2">
    <source>
        <dbReference type="EMBL" id="GGA77304.1"/>
    </source>
</evidence>
<dbReference type="InterPro" id="IPR000182">
    <property type="entry name" value="GNAT_dom"/>
</dbReference>
<feature type="domain" description="N-acetyltransferase" evidence="1">
    <location>
        <begin position="1"/>
        <end position="115"/>
    </location>
</feature>